<dbReference type="KEGG" id="kaf:KAFR_0D04010"/>
<feature type="region of interest" description="Disordered" evidence="1">
    <location>
        <begin position="468"/>
        <end position="490"/>
    </location>
</feature>
<gene>
    <name evidence="3" type="primary">KAFR0D04010</name>
    <name evidence="3" type="ORF">KAFR_0D04010</name>
</gene>
<dbReference type="InterPro" id="IPR011993">
    <property type="entry name" value="PH-like_dom_sf"/>
</dbReference>
<protein>
    <recommendedName>
        <fullName evidence="2">PH domain-containing protein</fullName>
    </recommendedName>
</protein>
<dbReference type="HOGENOM" id="CLU_006977_1_0_1"/>
<reference evidence="3 4" key="1">
    <citation type="journal article" date="2011" name="Proc. Natl. Acad. Sci. U.S.A.">
        <title>Evolutionary erosion of yeast sex chromosomes by mating-type switching accidents.</title>
        <authorList>
            <person name="Gordon J.L."/>
            <person name="Armisen D."/>
            <person name="Proux-Wera E."/>
            <person name="Oheigeartaigh S.S."/>
            <person name="Byrne K.P."/>
            <person name="Wolfe K.H."/>
        </authorList>
    </citation>
    <scope>NUCLEOTIDE SEQUENCE [LARGE SCALE GENOMIC DNA]</scope>
    <source>
        <strain evidence="4">ATCC 22294 / BCRC 22015 / CBS 2517 / CECT 1963 / NBRC 1671 / NRRL Y-8276</strain>
    </source>
</reference>
<feature type="compositionally biased region" description="Low complexity" evidence="1">
    <location>
        <begin position="1047"/>
        <end position="1057"/>
    </location>
</feature>
<feature type="compositionally biased region" description="Polar residues" evidence="1">
    <location>
        <begin position="911"/>
        <end position="921"/>
    </location>
</feature>
<dbReference type="Pfam" id="PF00169">
    <property type="entry name" value="PH"/>
    <property type="match status" value="1"/>
</dbReference>
<feature type="compositionally biased region" description="Basic and acidic residues" evidence="1">
    <location>
        <begin position="848"/>
        <end position="871"/>
    </location>
</feature>
<sequence>MKRIFSGNKSPKLTVPSNSSSNNAFSPSSSQFSSHSDPSLESLTNTQEYIKSGQLSEELVPMVTLLSSHAHRRYHEGVLLMLHDLKNDGSQAGRVWKELYAVLIGTQLALWPAKELAGSGTADLKKLASKPTYINFMDATIKSMNTVSGISEARNKKLENSLVVSTTLKNRYFLQFSDKETFAHWTAAIRLSLYECRALQEAYTGAFLSSRGAKLSDIRVILASTKFDYEDWVSVRFGTGMPWKRCYAVITQKKGKKKDTFGQINFYEDDKKTKKKNKAMITVTAAQAIYAVYPSAPQLIDDSTIIKLEGTITIENESSSQTSNLFIMPERHNAVAGYDTIVRFLIPAMNAFKLYGRPTKLISNKDDPNSLLFALPVLPHVYYLDVDDLLVTANSSPSTNWDGKDWDRYITDLLQNKCARGYSGCGSTAKLTGAISSPILGSAELFEGSNSAFNNKLSASPTFGPYDRMSNASKSNSSLPKTSTKPVNNSLLREFTLPESSSLNDSQKSVSKIINTANERTNDIYPRNDSHGDMAELPKTSVRKNSPAVIKNDSKNEGIHLPEMPRAGVSNLAWKPTELPAAAPRSPSLNPPAEYNKNIPFNSTPSSNAYGRTGQASKSQSQKFHEISRATINNQPEPNIFNNGNTPSCSQETESSGAKPYPSNDIVTNLAELAVEGENVASGLKKGMKIEITNSTFDKFEKKDQLKIPEKNDHRNTKSELGSIYDNYASDPFGRSSMGEDDELKFTSELLNNNEKDELKARMSNLMSREDTRSSNGDIFATDFVEQSEILEMEKNYTKKTRIEGTKRNHGQENHSYAHEQMPSTEKNPTDKVRQKGLRILNPYAKRSNQEPPKDLDNNRQEPQVHTHEELSQPSQHGHQPPVQLTHHNQRPLTPTQSGVAIPQEDYDPNNARSNYVIPNQGFQKGYPQIQLQRNPQDYQQNYQSAPMRIPPQQYQQHPQMQYYPPPPQQRYYPSPQQQGYQTRQYSSQQQYFPQGPVGPQRHSRPVPRMGPQPIPMPVHPPNNYGSQRPYSPQQIQPQRIMAPNNQKQQQQQQQHGGPRGGGFSQFMPDSNAIKKNPYGS</sequence>
<dbReference type="SUPFAM" id="SSF50729">
    <property type="entry name" value="PH domain-like"/>
    <property type="match status" value="1"/>
</dbReference>
<feature type="region of interest" description="Disordered" evidence="1">
    <location>
        <begin position="801"/>
        <end position="921"/>
    </location>
</feature>
<dbReference type="GO" id="GO:0005935">
    <property type="term" value="C:cellular bud neck"/>
    <property type="evidence" value="ECO:0007669"/>
    <property type="project" value="EnsemblFungi"/>
</dbReference>
<dbReference type="CDD" id="cd00821">
    <property type="entry name" value="PH"/>
    <property type="match status" value="1"/>
</dbReference>
<feature type="region of interest" description="Disordered" evidence="1">
    <location>
        <begin position="953"/>
        <end position="1081"/>
    </location>
</feature>
<feature type="compositionally biased region" description="Low complexity" evidence="1">
    <location>
        <begin position="953"/>
        <end position="963"/>
    </location>
</feature>
<feature type="region of interest" description="Disordered" evidence="1">
    <location>
        <begin position="582"/>
        <end position="663"/>
    </location>
</feature>
<feature type="compositionally biased region" description="Low complexity" evidence="1">
    <location>
        <begin position="970"/>
        <end position="992"/>
    </location>
</feature>
<feature type="domain" description="PH" evidence="2">
    <location>
        <begin position="72"/>
        <end position="194"/>
    </location>
</feature>
<dbReference type="PROSITE" id="PS50003">
    <property type="entry name" value="PH_DOMAIN"/>
    <property type="match status" value="1"/>
</dbReference>
<accession>H2AUJ9</accession>
<dbReference type="Pfam" id="PF25381">
    <property type="entry name" value="PH_26"/>
    <property type="match status" value="1"/>
</dbReference>
<feature type="compositionally biased region" description="Polar residues" evidence="1">
    <location>
        <begin position="599"/>
        <end position="622"/>
    </location>
</feature>
<dbReference type="AlphaFoldDB" id="H2AUJ9"/>
<dbReference type="OrthoDB" id="5563754at2759"/>
<dbReference type="InParanoid" id="H2AUJ9"/>
<dbReference type="STRING" id="1071382.H2AUJ9"/>
<evidence type="ECO:0000256" key="1">
    <source>
        <dbReference type="SAM" id="MobiDB-lite"/>
    </source>
</evidence>
<feature type="compositionally biased region" description="Polar residues" evidence="1">
    <location>
        <begin position="630"/>
        <end position="656"/>
    </location>
</feature>
<proteinExistence type="predicted"/>
<dbReference type="eggNOG" id="ENOG502QPV9">
    <property type="taxonomic scope" value="Eukaryota"/>
</dbReference>
<name>H2AUJ9_KAZAF</name>
<dbReference type="InterPro" id="IPR001849">
    <property type="entry name" value="PH_domain"/>
</dbReference>
<feature type="region of interest" description="Disordered" evidence="1">
    <location>
        <begin position="1"/>
        <end position="40"/>
    </location>
</feature>
<evidence type="ECO:0000313" key="3">
    <source>
        <dbReference type="EMBL" id="CCF58049.1"/>
    </source>
</evidence>
<dbReference type="InterPro" id="IPR058155">
    <property type="entry name" value="Skg3/CAF120-like_PH"/>
</dbReference>
<dbReference type="EMBL" id="HE650824">
    <property type="protein sequence ID" value="CCF58049.1"/>
    <property type="molecule type" value="Genomic_DNA"/>
</dbReference>
<dbReference type="Proteomes" id="UP000005220">
    <property type="component" value="Chromosome 4"/>
</dbReference>
<dbReference type="Gene3D" id="2.30.29.30">
    <property type="entry name" value="Pleckstrin-homology domain (PH domain)/Phosphotyrosine-binding domain (PTB)"/>
    <property type="match status" value="1"/>
</dbReference>
<keyword evidence="4" id="KW-1185">Reference proteome</keyword>
<feature type="compositionally biased region" description="Polar residues" evidence="1">
    <location>
        <begin position="1024"/>
        <end position="1038"/>
    </location>
</feature>
<evidence type="ECO:0000313" key="4">
    <source>
        <dbReference type="Proteomes" id="UP000005220"/>
    </source>
</evidence>
<feature type="compositionally biased region" description="Low complexity" evidence="1">
    <location>
        <begin position="16"/>
        <end position="39"/>
    </location>
</feature>
<feature type="compositionally biased region" description="Pro residues" evidence="1">
    <location>
        <begin position="1009"/>
        <end position="1021"/>
    </location>
</feature>
<dbReference type="FunCoup" id="H2AUJ9">
    <property type="interactions" value="192"/>
</dbReference>
<dbReference type="RefSeq" id="XP_003957184.1">
    <property type="nucleotide sequence ID" value="XM_003957135.1"/>
</dbReference>
<feature type="compositionally biased region" description="Polar residues" evidence="1">
    <location>
        <begin position="470"/>
        <end position="490"/>
    </location>
</feature>
<organism evidence="3 4">
    <name type="scientific">Kazachstania africana (strain ATCC 22294 / BCRC 22015 / CBS 2517 / CECT 1963 / NBRC 1671 / NRRL Y-8276)</name>
    <name type="common">Yeast</name>
    <name type="synonym">Kluyveromyces africanus</name>
    <dbReference type="NCBI Taxonomy" id="1071382"/>
    <lineage>
        <taxon>Eukaryota</taxon>
        <taxon>Fungi</taxon>
        <taxon>Dikarya</taxon>
        <taxon>Ascomycota</taxon>
        <taxon>Saccharomycotina</taxon>
        <taxon>Saccharomycetes</taxon>
        <taxon>Saccharomycetales</taxon>
        <taxon>Saccharomycetaceae</taxon>
        <taxon>Kazachstania</taxon>
    </lineage>
</organism>
<dbReference type="SMART" id="SM00233">
    <property type="entry name" value="PH"/>
    <property type="match status" value="2"/>
</dbReference>
<feature type="compositionally biased region" description="Basic and acidic residues" evidence="1">
    <location>
        <begin position="801"/>
        <end position="818"/>
    </location>
</feature>
<dbReference type="GeneID" id="13882373"/>
<evidence type="ECO:0000259" key="2">
    <source>
        <dbReference type="PROSITE" id="PS50003"/>
    </source>
</evidence>